<protein>
    <submittedName>
        <fullName evidence="1">DUF2313 domain-containing protein</fullName>
    </submittedName>
</protein>
<proteinExistence type="predicted"/>
<dbReference type="AlphaFoldDB" id="A0A3A3GJ10"/>
<dbReference type="RefSeq" id="WP_119794246.1">
    <property type="nucleotide sequence ID" value="NZ_QYZD01000011.1"/>
</dbReference>
<dbReference type="OrthoDB" id="2633045at2"/>
<evidence type="ECO:0000313" key="1">
    <source>
        <dbReference type="EMBL" id="RJG23395.1"/>
    </source>
</evidence>
<comment type="caution">
    <text evidence="1">The sequence shown here is derived from an EMBL/GenBank/DDBJ whole genome shotgun (WGS) entry which is preliminary data.</text>
</comment>
<dbReference type="InterPro" id="IPR018755">
    <property type="entry name" value="Phage_Mu_Gp48"/>
</dbReference>
<reference evidence="1 2" key="1">
    <citation type="submission" date="2018-09" db="EMBL/GenBank/DDBJ databases">
        <title>Paenibacillus SK2017-BO5.</title>
        <authorList>
            <person name="Piskunova J.V."/>
            <person name="Dubiley S.A."/>
            <person name="Severinov K.V."/>
        </authorList>
    </citation>
    <scope>NUCLEOTIDE SEQUENCE [LARGE SCALE GENOMIC DNA]</scope>
    <source>
        <strain evidence="1 2">BO5</strain>
    </source>
</reference>
<sequence length="195" mass="22649">MERNYCSYLPPYYEGIREFEWLGETVDAELKGVAAGADKWLNDQFVLTASEASLKRREEQLGIQADPTQESLDFRKKRVMNRYSTKPPFTVRYLQERLDFLLGADRAKVDLDVARFELTVRAKLTDAAIFKEVEHTVRFMKPANLLYRQATSLSDRIEVQEQLSRTPLNRRTKLSTGWRLGRAPFAERGQEVVLK</sequence>
<accession>A0A3A3GJ10</accession>
<dbReference type="Pfam" id="PF10076">
    <property type="entry name" value="Phage_Mu_Gp48"/>
    <property type="match status" value="1"/>
</dbReference>
<evidence type="ECO:0000313" key="2">
    <source>
        <dbReference type="Proteomes" id="UP000266177"/>
    </source>
</evidence>
<dbReference type="EMBL" id="QYZD01000011">
    <property type="protein sequence ID" value="RJG23395.1"/>
    <property type="molecule type" value="Genomic_DNA"/>
</dbReference>
<gene>
    <name evidence="1" type="ORF">DQX05_14230</name>
</gene>
<dbReference type="Proteomes" id="UP000266177">
    <property type="component" value="Unassembled WGS sequence"/>
</dbReference>
<name>A0A3A3GJ10_PANTH</name>
<organism evidence="1 2">
    <name type="scientific">Paenibacillus thiaminolyticus</name>
    <name type="common">Bacillus thiaminolyticus</name>
    <dbReference type="NCBI Taxonomy" id="49283"/>
    <lineage>
        <taxon>Bacteria</taxon>
        <taxon>Bacillati</taxon>
        <taxon>Bacillota</taxon>
        <taxon>Bacilli</taxon>
        <taxon>Bacillales</taxon>
        <taxon>Paenibacillaceae</taxon>
        <taxon>Paenibacillus</taxon>
    </lineage>
</organism>